<evidence type="ECO:0000256" key="5">
    <source>
        <dbReference type="ARBA" id="ARBA00022801"/>
    </source>
</evidence>
<proteinExistence type="inferred from homology"/>
<name>A0A0W8E577_9ZZZZ</name>
<dbReference type="PROSITE" id="PS51935">
    <property type="entry name" value="NLPC_P60"/>
    <property type="match status" value="1"/>
</dbReference>
<feature type="domain" description="LysM" evidence="7">
    <location>
        <begin position="27"/>
        <end position="70"/>
    </location>
</feature>
<accession>A0A0W8E577</accession>
<feature type="domain" description="LysM" evidence="7">
    <location>
        <begin position="88"/>
        <end position="131"/>
    </location>
</feature>
<dbReference type="Pfam" id="PF00877">
    <property type="entry name" value="NLPC_P60"/>
    <property type="match status" value="1"/>
</dbReference>
<dbReference type="PROSITE" id="PS51782">
    <property type="entry name" value="LYSM"/>
    <property type="match status" value="3"/>
</dbReference>
<feature type="domain" description="NlpC/P60" evidence="8">
    <location>
        <begin position="219"/>
        <end position="342"/>
    </location>
</feature>
<dbReference type="InterPro" id="IPR052062">
    <property type="entry name" value="Murein_DD/LD_carboxypeptidase"/>
</dbReference>
<evidence type="ECO:0000259" key="8">
    <source>
        <dbReference type="PROSITE" id="PS51935"/>
    </source>
</evidence>
<protein>
    <submittedName>
        <fullName evidence="9">Nlp/p60</fullName>
    </submittedName>
</protein>
<keyword evidence="4" id="KW-0677">Repeat</keyword>
<dbReference type="SUPFAM" id="SSF54001">
    <property type="entry name" value="Cysteine proteinases"/>
    <property type="match status" value="1"/>
</dbReference>
<dbReference type="GO" id="GO:0008234">
    <property type="term" value="F:cysteine-type peptidase activity"/>
    <property type="evidence" value="ECO:0007669"/>
    <property type="project" value="UniProtKB-KW"/>
</dbReference>
<organism evidence="9">
    <name type="scientific">hydrocarbon metagenome</name>
    <dbReference type="NCBI Taxonomy" id="938273"/>
    <lineage>
        <taxon>unclassified sequences</taxon>
        <taxon>metagenomes</taxon>
        <taxon>ecological metagenomes</taxon>
    </lineage>
</organism>
<dbReference type="Pfam" id="PF01476">
    <property type="entry name" value="LysM"/>
    <property type="match status" value="3"/>
</dbReference>
<comment type="similarity">
    <text evidence="1">Belongs to the peptidase C40 family.</text>
</comment>
<dbReference type="InterPro" id="IPR018392">
    <property type="entry name" value="LysM"/>
</dbReference>
<reference evidence="9" key="1">
    <citation type="journal article" date="2015" name="Proc. Natl. Acad. Sci. U.S.A.">
        <title>Networks of energetic and metabolic interactions define dynamics in microbial communities.</title>
        <authorList>
            <person name="Embree M."/>
            <person name="Liu J.K."/>
            <person name="Al-Bassam M.M."/>
            <person name="Zengler K."/>
        </authorList>
    </citation>
    <scope>NUCLEOTIDE SEQUENCE</scope>
</reference>
<keyword evidence="6" id="KW-0788">Thiol protease</keyword>
<dbReference type="AlphaFoldDB" id="A0A0W8E577"/>
<feature type="domain" description="LysM" evidence="7">
    <location>
        <begin position="157"/>
        <end position="200"/>
    </location>
</feature>
<dbReference type="Gene3D" id="3.90.1720.10">
    <property type="entry name" value="endopeptidase domain like (from Nostoc punctiforme)"/>
    <property type="match status" value="1"/>
</dbReference>
<evidence type="ECO:0000256" key="1">
    <source>
        <dbReference type="ARBA" id="ARBA00007074"/>
    </source>
</evidence>
<comment type="caution">
    <text evidence="9">The sequence shown here is derived from an EMBL/GenBank/DDBJ whole genome shotgun (WGS) entry which is preliminary data.</text>
</comment>
<evidence type="ECO:0000256" key="4">
    <source>
        <dbReference type="ARBA" id="ARBA00022737"/>
    </source>
</evidence>
<keyword evidence="2" id="KW-0645">Protease</keyword>
<dbReference type="SUPFAM" id="SSF54106">
    <property type="entry name" value="LysM domain"/>
    <property type="match status" value="3"/>
</dbReference>
<keyword evidence="5" id="KW-0378">Hydrolase</keyword>
<dbReference type="InterPro" id="IPR000064">
    <property type="entry name" value="NLP_P60_dom"/>
</dbReference>
<evidence type="ECO:0000259" key="7">
    <source>
        <dbReference type="PROSITE" id="PS51782"/>
    </source>
</evidence>
<sequence length="343" mass="36597">MKKFSEIFLLLVIFILLGSTSTLALETTYTVKSGDSLWKIATEHGMSVNRLMELNNLQSDRLNIGDKLILQANIAQTESTATVLSSNNTYIVQSGDCLSLIAQRYGMSVETLRQLNQLSSDFLQVGQKLQVKDIVSAAPVAAVAAPTGTEVGTAAESFYIVQTGDCLGGIAQKYSMSVGQLMSINGLNSDTIYSGQKLALAANTTAENITVEVSRSGSIADGQRILEIASQYLGVPYSYGGTSPSGFDCSGFVQYVFKQCGYQLSRTAAGQYQNGTAVSKADLAIGDIVFFACNGGGIDHSGIYAGDNRFIHSSSPRSGGVIFTSLSESYYSRSYVGARRIVR</sequence>
<dbReference type="PANTHER" id="PTHR47360:SF1">
    <property type="entry name" value="ENDOPEPTIDASE NLPC-RELATED"/>
    <property type="match status" value="1"/>
</dbReference>
<dbReference type="SMART" id="SM00257">
    <property type="entry name" value="LysM"/>
    <property type="match status" value="3"/>
</dbReference>
<gene>
    <name evidence="9" type="ORF">ASZ90_018832</name>
</gene>
<evidence type="ECO:0000313" key="9">
    <source>
        <dbReference type="EMBL" id="KUG03796.1"/>
    </source>
</evidence>
<dbReference type="GO" id="GO:0006508">
    <property type="term" value="P:proteolysis"/>
    <property type="evidence" value="ECO:0007669"/>
    <property type="project" value="UniProtKB-KW"/>
</dbReference>
<dbReference type="EMBL" id="LNQE01001868">
    <property type="protein sequence ID" value="KUG03796.1"/>
    <property type="molecule type" value="Genomic_DNA"/>
</dbReference>
<dbReference type="InterPro" id="IPR038765">
    <property type="entry name" value="Papain-like_cys_pep_sf"/>
</dbReference>
<evidence type="ECO:0000256" key="3">
    <source>
        <dbReference type="ARBA" id="ARBA00022729"/>
    </source>
</evidence>
<dbReference type="InterPro" id="IPR036779">
    <property type="entry name" value="LysM_dom_sf"/>
</dbReference>
<evidence type="ECO:0000256" key="6">
    <source>
        <dbReference type="ARBA" id="ARBA00022807"/>
    </source>
</evidence>
<evidence type="ECO:0000256" key="2">
    <source>
        <dbReference type="ARBA" id="ARBA00022670"/>
    </source>
</evidence>
<keyword evidence="3" id="KW-0732">Signal</keyword>
<dbReference type="CDD" id="cd00118">
    <property type="entry name" value="LysM"/>
    <property type="match status" value="3"/>
</dbReference>
<dbReference type="Gene3D" id="3.10.350.10">
    <property type="entry name" value="LysM domain"/>
    <property type="match status" value="3"/>
</dbReference>
<dbReference type="PANTHER" id="PTHR47360">
    <property type="entry name" value="MUREIN DD-ENDOPEPTIDASE MEPS/MUREIN LD-CARBOXYPEPTIDASE"/>
    <property type="match status" value="1"/>
</dbReference>